<evidence type="ECO:0000313" key="2">
    <source>
        <dbReference type="EMBL" id="MPM61556.1"/>
    </source>
</evidence>
<gene>
    <name evidence="2" type="ORF">SDC9_108416</name>
</gene>
<accession>A0A645B920</accession>
<dbReference type="AlphaFoldDB" id="A0A645B920"/>
<name>A0A645B920_9ZZZZ</name>
<feature type="domain" description="BT-3044-like C-terminal" evidence="1">
    <location>
        <begin position="1"/>
        <end position="116"/>
    </location>
</feature>
<dbReference type="InterPro" id="IPR025371">
    <property type="entry name" value="BT_3044-like_C"/>
</dbReference>
<organism evidence="2">
    <name type="scientific">bioreactor metagenome</name>
    <dbReference type="NCBI Taxonomy" id="1076179"/>
    <lineage>
        <taxon>unclassified sequences</taxon>
        <taxon>metagenomes</taxon>
        <taxon>ecological metagenomes</taxon>
    </lineage>
</organism>
<dbReference type="EMBL" id="VSSQ01018407">
    <property type="protein sequence ID" value="MPM61556.1"/>
    <property type="molecule type" value="Genomic_DNA"/>
</dbReference>
<dbReference type="Pfam" id="PF14274">
    <property type="entry name" value="BT_3044-like_C"/>
    <property type="match status" value="1"/>
</dbReference>
<protein>
    <recommendedName>
        <fullName evidence="1">BT-3044-like C-terminal domain-containing protein</fullName>
    </recommendedName>
</protein>
<proteinExistence type="predicted"/>
<reference evidence="2" key="1">
    <citation type="submission" date="2019-08" db="EMBL/GenBank/DDBJ databases">
        <authorList>
            <person name="Kucharzyk K."/>
            <person name="Murdoch R.W."/>
            <person name="Higgins S."/>
            <person name="Loffler F."/>
        </authorList>
    </citation>
    <scope>NUCLEOTIDE SEQUENCE</scope>
</reference>
<sequence>MTATRYTLSGDEETMPTSINMIRSMKAVNKDKARFYNITQTVELTPTSTTSYDEYFKVIADHCVVFERQPDGKFIVNGWKNLSITNGTVTFSDDTFTFTYDYVYGGKNYRLKGTMKR</sequence>
<evidence type="ECO:0000259" key="1">
    <source>
        <dbReference type="Pfam" id="PF14274"/>
    </source>
</evidence>
<comment type="caution">
    <text evidence="2">The sequence shown here is derived from an EMBL/GenBank/DDBJ whole genome shotgun (WGS) entry which is preliminary data.</text>
</comment>